<dbReference type="GO" id="GO:0004803">
    <property type="term" value="F:transposase activity"/>
    <property type="evidence" value="ECO:0007669"/>
    <property type="project" value="InterPro"/>
</dbReference>
<dbReference type="SUPFAM" id="SSF143422">
    <property type="entry name" value="Transposase IS200-like"/>
    <property type="match status" value="1"/>
</dbReference>
<proteinExistence type="predicted"/>
<dbReference type="InterPro" id="IPR036515">
    <property type="entry name" value="Transposase_17_sf"/>
</dbReference>
<evidence type="ECO:0000313" key="3">
    <source>
        <dbReference type="Proteomes" id="UP000741282"/>
    </source>
</evidence>
<dbReference type="PANTHER" id="PTHR33360">
    <property type="entry name" value="TRANSPOSASE FOR INSERTION SEQUENCE ELEMENT IS200"/>
    <property type="match status" value="1"/>
</dbReference>
<feature type="domain" description="Transposase IS200-like" evidence="1">
    <location>
        <begin position="10"/>
        <end position="127"/>
    </location>
</feature>
<name>A0A955I0K1_9BACT</name>
<dbReference type="Proteomes" id="UP000741282">
    <property type="component" value="Unassembled WGS sequence"/>
</dbReference>
<dbReference type="GO" id="GO:0006313">
    <property type="term" value="P:DNA transposition"/>
    <property type="evidence" value="ECO:0007669"/>
    <property type="project" value="InterPro"/>
</dbReference>
<reference evidence="2" key="1">
    <citation type="submission" date="2020-04" db="EMBL/GenBank/DDBJ databases">
        <authorList>
            <person name="Zhang T."/>
        </authorList>
    </citation>
    <scope>NUCLEOTIDE SEQUENCE</scope>
    <source>
        <strain evidence="2">HKST-UBA17</strain>
    </source>
</reference>
<comment type="caution">
    <text evidence="2">The sequence shown here is derived from an EMBL/GenBank/DDBJ whole genome shotgun (WGS) entry which is preliminary data.</text>
</comment>
<reference evidence="2" key="2">
    <citation type="journal article" date="2021" name="Microbiome">
        <title>Successional dynamics and alternative stable states in a saline activated sludge microbial community over 9 years.</title>
        <authorList>
            <person name="Wang Y."/>
            <person name="Ye J."/>
            <person name="Ju F."/>
            <person name="Liu L."/>
            <person name="Boyd J.A."/>
            <person name="Deng Y."/>
            <person name="Parks D.H."/>
            <person name="Jiang X."/>
            <person name="Yin X."/>
            <person name="Woodcroft B.J."/>
            <person name="Tyson G.W."/>
            <person name="Hugenholtz P."/>
            <person name="Polz M.F."/>
            <person name="Zhang T."/>
        </authorList>
    </citation>
    <scope>NUCLEOTIDE SEQUENCE</scope>
    <source>
        <strain evidence="2">HKST-UBA17</strain>
    </source>
</reference>
<sequence>MEIRTQAHAAYRLMYHIVWIPKFRQKIMVTGVKKYCEEVIRTYIAERYPDVSIEEIKIMKDHVHMVAVIPPKYAIAKVVGDIKANSSKEIRKKFEYIRRNPATWSIGYFVSSVGLDEKKIRQYVQYQEKQDKGQTKFVLE</sequence>
<dbReference type="EMBL" id="JAGQLN010000007">
    <property type="protein sequence ID" value="MCA9376750.1"/>
    <property type="molecule type" value="Genomic_DNA"/>
</dbReference>
<dbReference type="NCBIfam" id="NF033573">
    <property type="entry name" value="transpos_IS200"/>
    <property type="match status" value="1"/>
</dbReference>
<accession>A0A955I0K1</accession>
<evidence type="ECO:0000259" key="1">
    <source>
        <dbReference type="SMART" id="SM01321"/>
    </source>
</evidence>
<dbReference type="SMART" id="SM01321">
    <property type="entry name" value="Y1_Tnp"/>
    <property type="match status" value="1"/>
</dbReference>
<dbReference type="GO" id="GO:0003677">
    <property type="term" value="F:DNA binding"/>
    <property type="evidence" value="ECO:0007669"/>
    <property type="project" value="InterPro"/>
</dbReference>
<protein>
    <submittedName>
        <fullName evidence="2">IS200/IS605 family transposase</fullName>
    </submittedName>
</protein>
<dbReference type="Gene3D" id="3.30.70.1290">
    <property type="entry name" value="Transposase IS200-like"/>
    <property type="match status" value="1"/>
</dbReference>
<dbReference type="AlphaFoldDB" id="A0A955I0K1"/>
<dbReference type="Pfam" id="PF01797">
    <property type="entry name" value="Y1_Tnp"/>
    <property type="match status" value="1"/>
</dbReference>
<organism evidence="2 3">
    <name type="scientific">Candidatus Dojkabacteria bacterium</name>
    <dbReference type="NCBI Taxonomy" id="2099670"/>
    <lineage>
        <taxon>Bacteria</taxon>
        <taxon>Candidatus Dojkabacteria</taxon>
    </lineage>
</organism>
<gene>
    <name evidence="2" type="primary">tnpA</name>
    <name evidence="2" type="ORF">KC685_02410</name>
</gene>
<evidence type="ECO:0000313" key="2">
    <source>
        <dbReference type="EMBL" id="MCA9376750.1"/>
    </source>
</evidence>
<dbReference type="InterPro" id="IPR002686">
    <property type="entry name" value="Transposase_17"/>
</dbReference>
<dbReference type="PANTHER" id="PTHR33360:SF2">
    <property type="entry name" value="TRANSPOSASE FOR INSERTION SEQUENCE ELEMENT IS200"/>
    <property type="match status" value="1"/>
</dbReference>